<evidence type="ECO:0000313" key="3">
    <source>
        <dbReference type="Proteomes" id="UP000018896"/>
    </source>
</evidence>
<protein>
    <recommendedName>
        <fullName evidence="4">Resolvase HTH domain-containing protein</fullName>
    </recommendedName>
</protein>
<proteinExistence type="predicted"/>
<evidence type="ECO:0000313" key="2">
    <source>
        <dbReference type="EMBL" id="GAE33684.1"/>
    </source>
</evidence>
<gene>
    <name evidence="2" type="ORF">JCM9157_705</name>
</gene>
<feature type="coiled-coil region" evidence="1">
    <location>
        <begin position="39"/>
        <end position="66"/>
    </location>
</feature>
<organism evidence="2 3">
    <name type="scientific">Halalkalibacter akibai (strain ATCC 43226 / DSM 21942 / CIP 109018 / JCM 9157 / 1139)</name>
    <name type="common">Bacillus akibai</name>
    <dbReference type="NCBI Taxonomy" id="1236973"/>
    <lineage>
        <taxon>Bacteria</taxon>
        <taxon>Bacillati</taxon>
        <taxon>Bacillota</taxon>
        <taxon>Bacilli</taxon>
        <taxon>Bacillales</taxon>
        <taxon>Bacillaceae</taxon>
        <taxon>Halalkalibacter</taxon>
    </lineage>
</organism>
<accession>W4QQQ2</accession>
<dbReference type="RefSeq" id="WP_235714779.1">
    <property type="nucleotide sequence ID" value="NZ_BAUV01000003.1"/>
</dbReference>
<evidence type="ECO:0000256" key="1">
    <source>
        <dbReference type="SAM" id="Coils"/>
    </source>
</evidence>
<comment type="caution">
    <text evidence="2">The sequence shown here is derived from an EMBL/GenBank/DDBJ whole genome shotgun (WGS) entry which is preliminary data.</text>
</comment>
<dbReference type="EMBL" id="BAUV01000003">
    <property type="protein sequence ID" value="GAE33684.1"/>
    <property type="molecule type" value="Genomic_DNA"/>
</dbReference>
<dbReference type="Proteomes" id="UP000018896">
    <property type="component" value="Unassembled WGS sequence"/>
</dbReference>
<dbReference type="STRING" id="1236973.JCM9157_705"/>
<keyword evidence="3" id="KW-1185">Reference proteome</keyword>
<evidence type="ECO:0008006" key="4">
    <source>
        <dbReference type="Google" id="ProtNLM"/>
    </source>
</evidence>
<sequence>MMEWALSILFGAAVLLLVWSFVKARKATQIEKSEIEQFSISVMEEMQQVQQQMRNLELDQEIIAQEAGLKPGAEQRELLRVVIDLYRRGYSIEGIAAETKRTESETKLMLAPYMERKSERRKVAK</sequence>
<name>W4QQQ2_HALA3</name>
<dbReference type="eggNOG" id="ENOG5030FYQ">
    <property type="taxonomic scope" value="Bacteria"/>
</dbReference>
<keyword evidence="1" id="KW-0175">Coiled coil</keyword>
<reference evidence="2 3" key="1">
    <citation type="journal article" date="2014" name="Genome Announc.">
        <title>Draft Genome Sequences of Three Alkaliphilic Bacillus Strains, Bacillus wakoensis JCM 9140T, Bacillus akibai JCM 9157T, and Bacillus hemicellulosilyticus JCM 9152T.</title>
        <authorList>
            <person name="Yuki M."/>
            <person name="Oshima K."/>
            <person name="Suda W."/>
            <person name="Oshida Y."/>
            <person name="Kitamura K."/>
            <person name="Iida T."/>
            <person name="Hattori M."/>
            <person name="Ohkuma M."/>
        </authorList>
    </citation>
    <scope>NUCLEOTIDE SEQUENCE [LARGE SCALE GENOMIC DNA]</scope>
    <source>
        <strain evidence="2 3">JCM 9157</strain>
    </source>
</reference>
<dbReference type="AlphaFoldDB" id="W4QQQ2"/>